<name>A0AAX2IIL0_9FLAO</name>
<organism evidence="2 4">
    <name type="scientific">Chryseobacterium balustinum</name>
    <dbReference type="NCBI Taxonomy" id="246"/>
    <lineage>
        <taxon>Bacteria</taxon>
        <taxon>Pseudomonadati</taxon>
        <taxon>Bacteroidota</taxon>
        <taxon>Flavobacteriia</taxon>
        <taxon>Flavobacteriales</taxon>
        <taxon>Weeksellaceae</taxon>
        <taxon>Chryseobacterium group</taxon>
        <taxon>Chryseobacterium</taxon>
    </lineage>
</organism>
<dbReference type="Proteomes" id="UP000251937">
    <property type="component" value="Unassembled WGS sequence"/>
</dbReference>
<evidence type="ECO:0000313" key="4">
    <source>
        <dbReference type="Proteomes" id="UP000251937"/>
    </source>
</evidence>
<dbReference type="EMBL" id="FUZE01000058">
    <property type="protein sequence ID" value="SKC14870.1"/>
    <property type="molecule type" value="Genomic_DNA"/>
</dbReference>
<dbReference type="EMBL" id="UAVR01000008">
    <property type="protein sequence ID" value="SQA88805.1"/>
    <property type="molecule type" value="Genomic_DNA"/>
</dbReference>
<evidence type="ECO:0000313" key="2">
    <source>
        <dbReference type="EMBL" id="SQA88805.1"/>
    </source>
</evidence>
<gene>
    <name evidence="2" type="ORF">NCTC11212_01342</name>
    <name evidence="1" type="ORF">SAMN05421800_1583</name>
</gene>
<comment type="caution">
    <text evidence="2">The sequence shown here is derived from an EMBL/GenBank/DDBJ whole genome shotgun (WGS) entry which is preliminary data.</text>
</comment>
<keyword evidence="3" id="KW-1185">Reference proteome</keyword>
<dbReference type="Proteomes" id="UP000190669">
    <property type="component" value="Unassembled WGS sequence"/>
</dbReference>
<reference evidence="1 3" key="1">
    <citation type="submission" date="2017-02" db="EMBL/GenBank/DDBJ databases">
        <authorList>
            <person name="Varghese N."/>
            <person name="Submissions S."/>
        </authorList>
    </citation>
    <scope>NUCLEOTIDE SEQUENCE [LARGE SCALE GENOMIC DNA]</scope>
    <source>
        <strain evidence="1 3">DSM 16775</strain>
    </source>
</reference>
<reference evidence="2 4" key="2">
    <citation type="submission" date="2018-06" db="EMBL/GenBank/DDBJ databases">
        <authorList>
            <consortium name="Pathogen Informatics"/>
            <person name="Doyle S."/>
        </authorList>
    </citation>
    <scope>NUCLEOTIDE SEQUENCE [LARGE SCALE GENOMIC DNA]</scope>
    <source>
        <strain evidence="2 4">NCTC11212</strain>
    </source>
</reference>
<protein>
    <submittedName>
        <fullName evidence="2">Uncharacterized protein</fullName>
    </submittedName>
</protein>
<proteinExistence type="predicted"/>
<dbReference type="AlphaFoldDB" id="A0AAX2IIL0"/>
<sequence length="59" mass="6794">MWPETALKNRTITASGFEQLRLDIYKNLNIRSSIEFLCEKYPPSAIPETLTVILHITIC</sequence>
<evidence type="ECO:0000313" key="3">
    <source>
        <dbReference type="Proteomes" id="UP000190669"/>
    </source>
</evidence>
<accession>A0AAX2IIL0</accession>
<evidence type="ECO:0000313" key="1">
    <source>
        <dbReference type="EMBL" id="SKC14870.1"/>
    </source>
</evidence>